<keyword evidence="3" id="KW-1185">Reference proteome</keyword>
<name>A0ABP6IDW5_9ACTN</name>
<feature type="compositionally biased region" description="Basic and acidic residues" evidence="1">
    <location>
        <begin position="42"/>
        <end position="61"/>
    </location>
</feature>
<evidence type="ECO:0000313" key="3">
    <source>
        <dbReference type="Proteomes" id="UP001500831"/>
    </source>
</evidence>
<dbReference type="EMBL" id="BAAAVI010000022">
    <property type="protein sequence ID" value="GAA2873943.1"/>
    <property type="molecule type" value="Genomic_DNA"/>
</dbReference>
<reference evidence="3" key="1">
    <citation type="journal article" date="2019" name="Int. J. Syst. Evol. Microbiol.">
        <title>The Global Catalogue of Microorganisms (GCM) 10K type strain sequencing project: providing services to taxonomists for standard genome sequencing and annotation.</title>
        <authorList>
            <consortium name="The Broad Institute Genomics Platform"/>
            <consortium name="The Broad Institute Genome Sequencing Center for Infectious Disease"/>
            <person name="Wu L."/>
            <person name="Ma J."/>
        </authorList>
    </citation>
    <scope>NUCLEOTIDE SEQUENCE [LARGE SCALE GENOMIC DNA]</scope>
    <source>
        <strain evidence="3">JCM 6242</strain>
    </source>
</reference>
<proteinExistence type="predicted"/>
<evidence type="ECO:0000313" key="2">
    <source>
        <dbReference type="EMBL" id="GAA2873943.1"/>
    </source>
</evidence>
<sequence length="155" mass="17161">MHDPGLVRPRQGLQRLQADPRDPGRVQPSFPPDHPGQGGAVDELHHDGRGPSGGDHRKDGDDPGVVQPGRRLNLPGYPVSQFLAPGGVQVVREHDLLDRDGTFHHRVVAPPHPAQAARADQLDKPVPPIEDVFARLFHSSARYRQDHEKALYLFF</sequence>
<evidence type="ECO:0000256" key="1">
    <source>
        <dbReference type="SAM" id="MobiDB-lite"/>
    </source>
</evidence>
<organism evidence="2 3">
    <name type="scientific">Streptosporangium fragile</name>
    <dbReference type="NCBI Taxonomy" id="46186"/>
    <lineage>
        <taxon>Bacteria</taxon>
        <taxon>Bacillati</taxon>
        <taxon>Actinomycetota</taxon>
        <taxon>Actinomycetes</taxon>
        <taxon>Streptosporangiales</taxon>
        <taxon>Streptosporangiaceae</taxon>
        <taxon>Streptosporangium</taxon>
    </lineage>
</organism>
<dbReference type="Proteomes" id="UP001500831">
    <property type="component" value="Unassembled WGS sequence"/>
</dbReference>
<comment type="caution">
    <text evidence="2">The sequence shown here is derived from an EMBL/GenBank/DDBJ whole genome shotgun (WGS) entry which is preliminary data.</text>
</comment>
<accession>A0ABP6IDW5</accession>
<protein>
    <submittedName>
        <fullName evidence="2">Uncharacterized protein</fullName>
    </submittedName>
</protein>
<feature type="region of interest" description="Disordered" evidence="1">
    <location>
        <begin position="1"/>
        <end position="73"/>
    </location>
</feature>
<gene>
    <name evidence="2" type="ORF">GCM10010517_34530</name>
</gene>